<organism evidence="9 10">
    <name type="scientific">Flavobacterium suzhouense</name>
    <dbReference type="NCBI Taxonomy" id="1529638"/>
    <lineage>
        <taxon>Bacteria</taxon>
        <taxon>Pseudomonadati</taxon>
        <taxon>Bacteroidota</taxon>
        <taxon>Flavobacteriia</taxon>
        <taxon>Flavobacteriales</taxon>
        <taxon>Flavobacteriaceae</taxon>
        <taxon>Flavobacterium</taxon>
    </lineage>
</organism>
<feature type="transmembrane region" description="Helical" evidence="8">
    <location>
        <begin position="74"/>
        <end position="93"/>
    </location>
</feature>
<dbReference type="PANTHER" id="PTHR21716:SF53">
    <property type="entry name" value="PERMEASE PERM-RELATED"/>
    <property type="match status" value="1"/>
</dbReference>
<reference evidence="10" key="1">
    <citation type="journal article" date="2019" name="Int. J. Syst. Evol. Microbiol.">
        <title>The Global Catalogue of Microorganisms (GCM) 10K type strain sequencing project: providing services to taxonomists for standard genome sequencing and annotation.</title>
        <authorList>
            <consortium name="The Broad Institute Genomics Platform"/>
            <consortium name="The Broad Institute Genome Sequencing Center for Infectious Disease"/>
            <person name="Wu L."/>
            <person name="Ma J."/>
        </authorList>
    </citation>
    <scope>NUCLEOTIDE SEQUENCE [LARGE SCALE GENOMIC DNA]</scope>
    <source>
        <strain evidence="10">KCTC 42107</strain>
    </source>
</reference>
<evidence type="ECO:0000313" key="10">
    <source>
        <dbReference type="Proteomes" id="UP001597480"/>
    </source>
</evidence>
<comment type="caution">
    <text evidence="9">The sequence shown here is derived from an EMBL/GenBank/DDBJ whole genome shotgun (WGS) entry which is preliminary data.</text>
</comment>
<comment type="similarity">
    <text evidence="2">Belongs to the autoinducer-2 exporter (AI-2E) (TC 2.A.86) family.</text>
</comment>
<proteinExistence type="inferred from homology"/>
<dbReference type="PANTHER" id="PTHR21716">
    <property type="entry name" value="TRANSMEMBRANE PROTEIN"/>
    <property type="match status" value="1"/>
</dbReference>
<evidence type="ECO:0000256" key="2">
    <source>
        <dbReference type="ARBA" id="ARBA00009773"/>
    </source>
</evidence>
<keyword evidence="7 8" id="KW-0472">Membrane</keyword>
<keyword evidence="5 8" id="KW-0812">Transmembrane</keyword>
<feature type="transmembrane region" description="Helical" evidence="8">
    <location>
        <begin position="21"/>
        <end position="38"/>
    </location>
</feature>
<feature type="transmembrane region" description="Helical" evidence="8">
    <location>
        <begin position="44"/>
        <end position="62"/>
    </location>
</feature>
<keyword evidence="4" id="KW-1003">Cell membrane</keyword>
<evidence type="ECO:0000313" key="9">
    <source>
        <dbReference type="EMBL" id="MFD2601521.1"/>
    </source>
</evidence>
<accession>A0ABW5NR34</accession>
<evidence type="ECO:0000256" key="1">
    <source>
        <dbReference type="ARBA" id="ARBA00004651"/>
    </source>
</evidence>
<protein>
    <submittedName>
        <fullName evidence="9">AI-2E family transporter</fullName>
    </submittedName>
</protein>
<evidence type="ECO:0000256" key="4">
    <source>
        <dbReference type="ARBA" id="ARBA00022475"/>
    </source>
</evidence>
<evidence type="ECO:0000256" key="5">
    <source>
        <dbReference type="ARBA" id="ARBA00022692"/>
    </source>
</evidence>
<feature type="transmembrane region" description="Helical" evidence="8">
    <location>
        <begin position="309"/>
        <end position="332"/>
    </location>
</feature>
<feature type="transmembrane region" description="Helical" evidence="8">
    <location>
        <begin position="240"/>
        <end position="263"/>
    </location>
</feature>
<evidence type="ECO:0000256" key="6">
    <source>
        <dbReference type="ARBA" id="ARBA00022989"/>
    </source>
</evidence>
<feature type="transmembrane region" description="Helical" evidence="8">
    <location>
        <begin position="275"/>
        <end position="297"/>
    </location>
</feature>
<evidence type="ECO:0000256" key="3">
    <source>
        <dbReference type="ARBA" id="ARBA00022448"/>
    </source>
</evidence>
<evidence type="ECO:0000256" key="7">
    <source>
        <dbReference type="ARBA" id="ARBA00023136"/>
    </source>
</evidence>
<keyword evidence="6 8" id="KW-1133">Transmembrane helix</keyword>
<comment type="subcellular location">
    <subcellularLocation>
        <location evidence="1">Cell membrane</location>
        <topology evidence="1">Multi-pass membrane protein</topology>
    </subcellularLocation>
</comment>
<dbReference type="RefSeq" id="WP_379820090.1">
    <property type="nucleotide sequence ID" value="NZ_JBHUMD010000007.1"/>
</dbReference>
<dbReference type="Proteomes" id="UP001597480">
    <property type="component" value="Unassembled WGS sequence"/>
</dbReference>
<feature type="transmembrane region" description="Helical" evidence="8">
    <location>
        <begin position="211"/>
        <end position="234"/>
    </location>
</feature>
<keyword evidence="3" id="KW-0813">Transport</keyword>
<keyword evidence="10" id="KW-1185">Reference proteome</keyword>
<dbReference type="Pfam" id="PF01594">
    <property type="entry name" value="AI-2E_transport"/>
    <property type="match status" value="1"/>
</dbReference>
<gene>
    <name evidence="9" type="ORF">ACFSR3_05590</name>
</gene>
<evidence type="ECO:0000256" key="8">
    <source>
        <dbReference type="SAM" id="Phobius"/>
    </source>
</evidence>
<sequence length="396" mass="44020">MKINTFSQDMETLRVPNYIKTVYIALLIIIIIFFMIMAKKLLVPLLVSGYIAMLLTSSCNALERRKIPRSISAAICLLTFIAVIGGIVFFIYMQVRGFMDDLGGGLNEKINHFVITANKWSTDHFGFDLGMPNGFEMKKAVEIVQPENTKPTQMIIKTLGTLSDILLLPVFIFFLLIYRDHLAVFVTKVFSKQDNNFLLEKLTSIRKIVHAYIAGAGKVMLILAVVNTGVLFALGIKHAIFFGVLAGMLNIVPYLGPSLGVILPFTFALMTKDSLFYPVAVAVSFIFIQLLEGAFLTPKITGSNVNLNALITFIGLLVGGAIWGVTGMILIIPTIAILKKLFELSPDTQPYAYLFGEEDSDWFKKRERRTAKAQVEKAKSKATDAKVKKIMKKGEQ</sequence>
<dbReference type="EMBL" id="JBHUMD010000007">
    <property type="protein sequence ID" value="MFD2601521.1"/>
    <property type="molecule type" value="Genomic_DNA"/>
</dbReference>
<name>A0ABW5NR34_9FLAO</name>
<dbReference type="InterPro" id="IPR002549">
    <property type="entry name" value="AI-2E-like"/>
</dbReference>
<feature type="transmembrane region" description="Helical" evidence="8">
    <location>
        <begin position="154"/>
        <end position="178"/>
    </location>
</feature>